<proteinExistence type="inferred from homology"/>
<dbReference type="InterPro" id="IPR000086">
    <property type="entry name" value="NUDIX_hydrolase_dom"/>
</dbReference>
<gene>
    <name evidence="3" type="ORF">BF93_00795</name>
</gene>
<evidence type="ECO:0000259" key="2">
    <source>
        <dbReference type="PROSITE" id="PS51462"/>
    </source>
</evidence>
<keyword evidence="4" id="KW-1185">Reference proteome</keyword>
<dbReference type="PANTHER" id="PTHR43736:SF1">
    <property type="entry name" value="DIHYDRONEOPTERIN TRIPHOSPHATE DIPHOSPHATASE"/>
    <property type="match status" value="1"/>
</dbReference>
<protein>
    <submittedName>
        <fullName evidence="3">NUDIX hydrolase</fullName>
    </submittedName>
</protein>
<name>Z9JRV6_9MICO</name>
<dbReference type="eggNOG" id="COG1051">
    <property type="taxonomic scope" value="Bacteria"/>
</dbReference>
<evidence type="ECO:0000313" key="3">
    <source>
        <dbReference type="EMBL" id="EWS80934.1"/>
    </source>
</evidence>
<feature type="domain" description="Nudix hydrolase" evidence="2">
    <location>
        <begin position="45"/>
        <end position="188"/>
    </location>
</feature>
<dbReference type="AlphaFoldDB" id="Z9JRV6"/>
<dbReference type="HOGENOM" id="CLU_101758_2_0_11"/>
<reference evidence="3 4" key="1">
    <citation type="submission" date="2014-02" db="EMBL/GenBank/DDBJ databases">
        <title>Genome sequence of Brachybacterium phenoliresistens strain W13A50.</title>
        <authorList>
            <person name="Wang X."/>
        </authorList>
    </citation>
    <scope>NUCLEOTIDE SEQUENCE [LARGE SCALE GENOMIC DNA]</scope>
    <source>
        <strain evidence="3 4">W13A50</strain>
    </source>
</reference>
<dbReference type="Proteomes" id="UP000023067">
    <property type="component" value="Unassembled WGS sequence"/>
</dbReference>
<evidence type="ECO:0000256" key="1">
    <source>
        <dbReference type="ARBA" id="ARBA00005582"/>
    </source>
</evidence>
<dbReference type="PROSITE" id="PS51462">
    <property type="entry name" value="NUDIX"/>
    <property type="match status" value="1"/>
</dbReference>
<dbReference type="PATRIC" id="fig|396014.3.peg.2198"/>
<dbReference type="GO" id="GO:0016787">
    <property type="term" value="F:hydrolase activity"/>
    <property type="evidence" value="ECO:0007669"/>
    <property type="project" value="UniProtKB-KW"/>
</dbReference>
<dbReference type="CDD" id="cd03674">
    <property type="entry name" value="NUDIX_Hydrolase"/>
    <property type="match status" value="1"/>
</dbReference>
<dbReference type="SUPFAM" id="SSF55811">
    <property type="entry name" value="Nudix"/>
    <property type="match status" value="1"/>
</dbReference>
<evidence type="ECO:0000313" key="4">
    <source>
        <dbReference type="Proteomes" id="UP000023067"/>
    </source>
</evidence>
<dbReference type="EMBL" id="JDYK01000010">
    <property type="protein sequence ID" value="EWS80934.1"/>
    <property type="molecule type" value="Genomic_DNA"/>
</dbReference>
<dbReference type="Pfam" id="PF00293">
    <property type="entry name" value="NUDIX"/>
    <property type="match status" value="1"/>
</dbReference>
<dbReference type="PANTHER" id="PTHR43736">
    <property type="entry name" value="ADP-RIBOSE PYROPHOSPHATASE"/>
    <property type="match status" value="1"/>
</dbReference>
<comment type="caution">
    <text evidence="3">The sequence shown here is derived from an EMBL/GenBank/DDBJ whole genome shotgun (WGS) entry which is preliminary data.</text>
</comment>
<accession>Z9JRV6</accession>
<dbReference type="STRING" id="396014.BF93_00795"/>
<dbReference type="Gene3D" id="3.90.79.10">
    <property type="entry name" value="Nucleoside Triphosphate Pyrophosphohydrolase"/>
    <property type="match status" value="1"/>
</dbReference>
<organism evidence="3 4">
    <name type="scientific">Brachybacterium phenoliresistens</name>
    <dbReference type="NCBI Taxonomy" id="396014"/>
    <lineage>
        <taxon>Bacteria</taxon>
        <taxon>Bacillati</taxon>
        <taxon>Actinomycetota</taxon>
        <taxon>Actinomycetes</taxon>
        <taxon>Micrococcales</taxon>
        <taxon>Dermabacteraceae</taxon>
        <taxon>Brachybacterium</taxon>
    </lineage>
</organism>
<dbReference type="InterPro" id="IPR015797">
    <property type="entry name" value="NUDIX_hydrolase-like_dom_sf"/>
</dbReference>
<keyword evidence="3" id="KW-0378">Hydrolase</keyword>
<comment type="similarity">
    <text evidence="1">Belongs to the Nudix hydrolase family.</text>
</comment>
<sequence>MTIPLPRIEQAIAEYSAAWDGERHLLPLLRGLALDGDPTSRGTLAGHLTGSVVLFDADWRNVLQIHHRVHQRYLFPGGHIDAEDQSLQAAALRELHEEVGVPPRSVRLLPGRFRILHVDVHDIAARPERHEPAHFHYDLRFAAVAAGPLEIRPQEDEVSDPRWVPVAELPGVLGERAREAAARRGEPG</sequence>
<dbReference type="RefSeq" id="WP_038372683.1">
    <property type="nucleotide sequence ID" value="NZ_KK069995.1"/>
</dbReference>